<dbReference type="AlphaFoldDB" id="A0A6J6H710"/>
<proteinExistence type="predicted"/>
<evidence type="ECO:0000256" key="1">
    <source>
        <dbReference type="ARBA" id="ARBA00022679"/>
    </source>
</evidence>
<evidence type="ECO:0000259" key="3">
    <source>
        <dbReference type="PROSITE" id="PS50305"/>
    </source>
</evidence>
<dbReference type="InterPro" id="IPR026590">
    <property type="entry name" value="Ssirtuin_cat_dom"/>
</dbReference>
<keyword evidence="2" id="KW-0520">NAD</keyword>
<dbReference type="InterPro" id="IPR003000">
    <property type="entry name" value="Sirtuin"/>
</dbReference>
<dbReference type="InterPro" id="IPR026591">
    <property type="entry name" value="Sirtuin_cat_small_dom_sf"/>
</dbReference>
<dbReference type="Gene3D" id="3.30.1600.10">
    <property type="entry name" value="SIR2/SIRT2 'Small Domain"/>
    <property type="match status" value="1"/>
</dbReference>
<protein>
    <submittedName>
        <fullName evidence="4">Unannotated protein</fullName>
    </submittedName>
</protein>
<gene>
    <name evidence="4" type="ORF">UFOPK1874_00319</name>
</gene>
<keyword evidence="1" id="KW-0808">Transferase</keyword>
<evidence type="ECO:0000256" key="2">
    <source>
        <dbReference type="ARBA" id="ARBA00023027"/>
    </source>
</evidence>
<dbReference type="PANTHER" id="PTHR11085">
    <property type="entry name" value="NAD-DEPENDENT PROTEIN DEACYLASE SIRTUIN-5, MITOCHONDRIAL-RELATED"/>
    <property type="match status" value="1"/>
</dbReference>
<reference evidence="4" key="1">
    <citation type="submission" date="2020-05" db="EMBL/GenBank/DDBJ databases">
        <authorList>
            <person name="Chiriac C."/>
            <person name="Salcher M."/>
            <person name="Ghai R."/>
            <person name="Kavagutti S V."/>
        </authorList>
    </citation>
    <scope>NUCLEOTIDE SEQUENCE</scope>
</reference>
<name>A0A6J6H710_9ZZZZ</name>
<evidence type="ECO:0000313" key="4">
    <source>
        <dbReference type="EMBL" id="CAB4609407.1"/>
    </source>
</evidence>
<dbReference type="CDD" id="cd01407">
    <property type="entry name" value="SIR2-fam"/>
    <property type="match status" value="1"/>
</dbReference>
<dbReference type="PANTHER" id="PTHR11085:SF4">
    <property type="entry name" value="NAD-DEPENDENT PROTEIN DEACYLASE"/>
    <property type="match status" value="1"/>
</dbReference>
<dbReference type="GO" id="GO:0070403">
    <property type="term" value="F:NAD+ binding"/>
    <property type="evidence" value="ECO:0007669"/>
    <property type="project" value="InterPro"/>
</dbReference>
<dbReference type="Pfam" id="PF02146">
    <property type="entry name" value="SIR2"/>
    <property type="match status" value="1"/>
</dbReference>
<organism evidence="4">
    <name type="scientific">freshwater metagenome</name>
    <dbReference type="NCBI Taxonomy" id="449393"/>
    <lineage>
        <taxon>unclassified sequences</taxon>
        <taxon>metagenomes</taxon>
        <taxon>ecological metagenomes</taxon>
    </lineage>
</organism>
<dbReference type="InterPro" id="IPR050134">
    <property type="entry name" value="NAD-dep_sirtuin_deacylases"/>
</dbReference>
<dbReference type="EMBL" id="CAEZUX010000018">
    <property type="protein sequence ID" value="CAB4609407.1"/>
    <property type="molecule type" value="Genomic_DNA"/>
</dbReference>
<dbReference type="Gene3D" id="3.40.50.1220">
    <property type="entry name" value="TPP-binding domain"/>
    <property type="match status" value="1"/>
</dbReference>
<dbReference type="PROSITE" id="PS50305">
    <property type="entry name" value="SIRTUIN"/>
    <property type="match status" value="1"/>
</dbReference>
<dbReference type="InterPro" id="IPR029035">
    <property type="entry name" value="DHS-like_NAD/FAD-binding_dom"/>
</dbReference>
<accession>A0A6J6H710</accession>
<feature type="domain" description="Deacetylase sirtuin-type" evidence="3">
    <location>
        <begin position="7"/>
        <end position="264"/>
    </location>
</feature>
<dbReference type="GO" id="GO:0017136">
    <property type="term" value="F:histone deacetylase activity, NAD-dependent"/>
    <property type="evidence" value="ECO:0007669"/>
    <property type="project" value="TreeGrafter"/>
</dbReference>
<sequence length="264" mass="28424">MGAMYSEEVPQDLVNEIGEWLRSANRVVVFTGAGISTDSGIPDFRGPNGLWTKNPLAEKTSTLSYYLNDPEVRKVAWEGRVRNFNGTAEPNDGHRAIVAIQNAGKLAAVVTQNVDGLHQASGVVEDNVVEVHGTIRFGRCWSCDDRRPMGEYIERVIAGDPDPHCELCGGVVKSDAILFEQSLVPEVIDRAFTEAEKCDVLIAVGSSLGVSPANGVVPRARNSGAKVIIINGEPTQMDHYADRVLLGSITPLLKAIIGSAEFPT</sequence>
<dbReference type="SUPFAM" id="SSF52467">
    <property type="entry name" value="DHS-like NAD/FAD-binding domain"/>
    <property type="match status" value="1"/>
</dbReference>